<gene>
    <name evidence="2" type="ORF">GLOINDRAFT_104031</name>
</gene>
<dbReference type="HOGENOM" id="CLU_022090_3_1_1"/>
<accession>U9UTQ6</accession>
<feature type="region of interest" description="Disordered" evidence="1">
    <location>
        <begin position="1"/>
        <end position="33"/>
    </location>
</feature>
<dbReference type="EMBL" id="KI274482">
    <property type="protein sequence ID" value="ESA23799.1"/>
    <property type="molecule type" value="Genomic_DNA"/>
</dbReference>
<name>U9UTQ6_RHIID</name>
<reference evidence="2" key="1">
    <citation type="submission" date="2013-07" db="EMBL/GenBank/DDBJ databases">
        <title>The genome of an arbuscular mycorrhizal fungus provides insights into the evolution of the oldest plant symbiosis.</title>
        <authorList>
            <consortium name="DOE Joint Genome Institute"/>
            <person name="Tisserant E."/>
            <person name="Malbreil M."/>
            <person name="Kuo A."/>
            <person name="Kohler A."/>
            <person name="Symeonidi A."/>
            <person name="Balestrini R."/>
            <person name="Charron P."/>
            <person name="Duensing N."/>
            <person name="Frei-dit-Frey N."/>
            <person name="Gianinazzi-Pearson V."/>
            <person name="Gilbert B."/>
            <person name="Handa Y."/>
            <person name="Hijri M."/>
            <person name="Kaul R."/>
            <person name="Kawaguchi M."/>
            <person name="Krajinski F."/>
            <person name="Lammers P."/>
            <person name="Lapierre D."/>
            <person name="Masclaux F.G."/>
            <person name="Murat C."/>
            <person name="Morin E."/>
            <person name="Ndikumana S."/>
            <person name="Pagni M."/>
            <person name="Petitpierre D."/>
            <person name="Requena N."/>
            <person name="Rosikiewicz P."/>
            <person name="Riley R."/>
            <person name="Saito K."/>
            <person name="San Clemente H."/>
            <person name="Shapiro H."/>
            <person name="van Tuinen D."/>
            <person name="Becard G."/>
            <person name="Bonfante P."/>
            <person name="Paszkowski U."/>
            <person name="Shachar-Hill Y."/>
            <person name="Young J.P."/>
            <person name="Sanders I.R."/>
            <person name="Henrissat B."/>
            <person name="Rensing S.A."/>
            <person name="Grigoriev I.V."/>
            <person name="Corradi N."/>
            <person name="Roux C."/>
            <person name="Martin F."/>
        </authorList>
    </citation>
    <scope>NUCLEOTIDE SEQUENCE</scope>
    <source>
        <strain evidence="2">DAOM 197198</strain>
    </source>
</reference>
<sequence length="411" mass="47894">MTDNNTANDSSENTQDGRTHDLQASDNNNDSTKQEYEDLIKVLKEKDKEIETLKQKTIELENEANTTNYKQEYEDLKKGLEEKDKEIETLKQKTIELENEASKYQYALGAATDTRLSDNDENNPVNLKKDILSLQDSLKDYTVVKGKIDITTSEIQELLKKYGSNTTITEKDQNKLLVKAVLQRHVIEQICEYAKEYFDNPDKHQKYPYGMETYIFRKVKELIEITRNFAKRRVGIDESTKVLPVKLRQQVCAALGNRGFNDMIDNDKKTFTHYFISHFQAGLNNEMSKYREFGEPEKRKEIENMAGDIIKRAVALFWFRLKVQEPVVEYIWPKSDDIIDPSYMEGKWEDDEIDNLVVDICYFPLIAQEFSDESKRQIYTKAIIFQKLKPEQPPLQDDSQSAQSNKCSSVF</sequence>
<feature type="compositionally biased region" description="Polar residues" evidence="1">
    <location>
        <begin position="1"/>
        <end position="14"/>
    </location>
</feature>
<evidence type="ECO:0000313" key="2">
    <source>
        <dbReference type="EMBL" id="ESA23799.1"/>
    </source>
</evidence>
<proteinExistence type="predicted"/>
<evidence type="ECO:0000256" key="1">
    <source>
        <dbReference type="SAM" id="MobiDB-lite"/>
    </source>
</evidence>
<dbReference type="VEuPathDB" id="FungiDB:RhiirFUN_008361"/>
<feature type="region of interest" description="Disordered" evidence="1">
    <location>
        <begin position="392"/>
        <end position="411"/>
    </location>
</feature>
<dbReference type="SMR" id="U9UTQ6"/>
<feature type="compositionally biased region" description="Polar residues" evidence="1">
    <location>
        <begin position="397"/>
        <end position="411"/>
    </location>
</feature>
<protein>
    <submittedName>
        <fullName evidence="2">Uncharacterized protein</fullName>
    </submittedName>
</protein>
<organism evidence="2">
    <name type="scientific">Rhizophagus irregularis (strain DAOM 181602 / DAOM 197198 / MUCL 43194)</name>
    <name type="common">Arbuscular mycorrhizal fungus</name>
    <name type="synonym">Glomus intraradices</name>
    <dbReference type="NCBI Taxonomy" id="747089"/>
    <lineage>
        <taxon>Eukaryota</taxon>
        <taxon>Fungi</taxon>
        <taxon>Fungi incertae sedis</taxon>
        <taxon>Mucoromycota</taxon>
        <taxon>Glomeromycotina</taxon>
        <taxon>Glomeromycetes</taxon>
        <taxon>Glomerales</taxon>
        <taxon>Glomeraceae</taxon>
        <taxon>Rhizophagus</taxon>
    </lineage>
</organism>
<dbReference type="AlphaFoldDB" id="U9UTQ6"/>